<accession>M3B0R4</accession>
<dbReference type="RefSeq" id="XP_007926350.1">
    <property type="nucleotide sequence ID" value="XM_007928159.1"/>
</dbReference>
<feature type="compositionally biased region" description="Polar residues" evidence="2">
    <location>
        <begin position="647"/>
        <end position="660"/>
    </location>
</feature>
<dbReference type="VEuPathDB" id="FungiDB:MYCFIDRAFT_174493"/>
<sequence>MLNAECAWHLNTWLCKPAVAKYCGPLVATIALSFDRQLTQLPQHELRTTHDSCLPRLVSALHPIWPTQLANTGVEATIVATDYSRLAIPLLVERPCPLRRTGMLFEYHYPPELETFWTLIVPLLQRPARQPQPSVAVAKPERTTFSRLRCALIQVHWPCYLGRPRLDPITPISKLATAHGLPSQNLVGLCSRFSLSHANNFFSVCSSLVHPPALHSSRLASPLSNPSGDLTKRALERCSCELSSSYRNFPNELLLVAGRLTVSSGNGALVYRKMMMTQSYYGSDFDSFNRPSHRVYANSAHYERPVPYTHAYYEPTHPELRSDFPGRPGTRTLIQEPGPEIIHLGHTGRKRKIKCSGDPGDGSGCSACKSANADKSSCTFNRPTDGMVGWQPSMASATPASASASVSYSSDSSASSYSSGLYQTHQRPSLPMLQTRTAYPEYDSYNASPVDEYAYAAAAVPRHESFSSNFSTESFRPYTSASVSTPATSTSMYYEPGAAFSFGSLQAAPGYPVTPMTRLSSVSGEVFSPLNMSSLHSTLPTQSVPPHTVQERRLPIPYPQQQPAYTTTEVPQIRPLTSFTEPHPRAHIGGIYSRHGMSWSSGSPVVSRSGSITNLAAAQQSMPLSSSAPGASSSLMTEPVLGYQFSASSGSPEISPTTGPALSESYSSTSSSSTAGSTMLPPATLRYSASGSLPNLPALSGNDEQQRRPSTSHETAATLYTFSSGVDVSDRATPARHLTSGSTDDAATPNHHYSRTPLRQPQPQHAASLDELRRRSSYDHQQAHRAATAHRMSPNEAPPRIATSSILQLDRISGIFGVLLQYRPAFPTNSTTSSFGVLFTQRYQSHQGYDHLRAKLEKPAREKREFWKNVCISFGVLLVLDRIHHHWNGIWDA</sequence>
<evidence type="ECO:0000313" key="3">
    <source>
        <dbReference type="EMBL" id="EME82993.1"/>
    </source>
</evidence>
<proteinExistence type="predicted"/>
<feature type="region of interest" description="Disordered" evidence="2">
    <location>
        <begin position="728"/>
        <end position="799"/>
    </location>
</feature>
<reference evidence="3 4" key="1">
    <citation type="journal article" date="2012" name="PLoS Pathog.">
        <title>Diverse lifestyles and strategies of plant pathogenesis encoded in the genomes of eighteen Dothideomycetes fungi.</title>
        <authorList>
            <person name="Ohm R.A."/>
            <person name="Feau N."/>
            <person name="Henrissat B."/>
            <person name="Schoch C.L."/>
            <person name="Horwitz B.A."/>
            <person name="Barry K.W."/>
            <person name="Condon B.J."/>
            <person name="Copeland A.C."/>
            <person name="Dhillon B."/>
            <person name="Glaser F."/>
            <person name="Hesse C.N."/>
            <person name="Kosti I."/>
            <person name="LaButti K."/>
            <person name="Lindquist E.A."/>
            <person name="Lucas S."/>
            <person name="Salamov A.A."/>
            <person name="Bradshaw R.E."/>
            <person name="Ciuffetti L."/>
            <person name="Hamelin R.C."/>
            <person name="Kema G.H.J."/>
            <person name="Lawrence C."/>
            <person name="Scott J.A."/>
            <person name="Spatafora J.W."/>
            <person name="Turgeon B.G."/>
            <person name="de Wit P.J.G.M."/>
            <person name="Zhong S."/>
            <person name="Goodwin S.B."/>
            <person name="Grigoriev I.V."/>
        </authorList>
    </citation>
    <scope>NUCLEOTIDE SEQUENCE [LARGE SCALE GENOMIC DNA]</scope>
    <source>
        <strain evidence="3 4">CIRAD86</strain>
    </source>
</reference>
<keyword evidence="1" id="KW-0539">Nucleus</keyword>
<protein>
    <submittedName>
        <fullName evidence="3">Uncharacterized protein</fullName>
    </submittedName>
</protein>
<dbReference type="KEGG" id="pfj:MYCFIDRAFT_174493"/>
<dbReference type="eggNOG" id="ENOG502S7RA">
    <property type="taxonomic scope" value="Eukaryota"/>
</dbReference>
<dbReference type="OrthoDB" id="5394557at2759"/>
<evidence type="ECO:0000313" key="4">
    <source>
        <dbReference type="Proteomes" id="UP000016932"/>
    </source>
</evidence>
<dbReference type="GO" id="GO:0000981">
    <property type="term" value="F:DNA-binding transcription factor activity, RNA polymerase II-specific"/>
    <property type="evidence" value="ECO:0007669"/>
    <property type="project" value="InterPro"/>
</dbReference>
<feature type="region of interest" description="Disordered" evidence="2">
    <location>
        <begin position="647"/>
        <end position="713"/>
    </location>
</feature>
<dbReference type="GO" id="GO:0008270">
    <property type="term" value="F:zinc ion binding"/>
    <property type="evidence" value="ECO:0007669"/>
    <property type="project" value="InterPro"/>
</dbReference>
<name>M3B0R4_PSEFD</name>
<dbReference type="HOGENOM" id="CLU_323680_0_0_1"/>
<organism evidence="3 4">
    <name type="scientific">Pseudocercospora fijiensis (strain CIRAD86)</name>
    <name type="common">Black leaf streak disease fungus</name>
    <name type="synonym">Mycosphaerella fijiensis</name>
    <dbReference type="NCBI Taxonomy" id="383855"/>
    <lineage>
        <taxon>Eukaryota</taxon>
        <taxon>Fungi</taxon>
        <taxon>Dikarya</taxon>
        <taxon>Ascomycota</taxon>
        <taxon>Pezizomycotina</taxon>
        <taxon>Dothideomycetes</taxon>
        <taxon>Dothideomycetidae</taxon>
        <taxon>Mycosphaerellales</taxon>
        <taxon>Mycosphaerellaceae</taxon>
        <taxon>Pseudocercospora</taxon>
    </lineage>
</organism>
<dbReference type="AlphaFoldDB" id="M3B0R4"/>
<feature type="compositionally biased region" description="Basic and acidic residues" evidence="2">
    <location>
        <begin position="768"/>
        <end position="782"/>
    </location>
</feature>
<dbReference type="EMBL" id="KB446558">
    <property type="protein sequence ID" value="EME82993.1"/>
    <property type="molecule type" value="Genomic_DNA"/>
</dbReference>
<keyword evidence="4" id="KW-1185">Reference proteome</keyword>
<dbReference type="InterPro" id="IPR001138">
    <property type="entry name" value="Zn2Cys6_DnaBD"/>
</dbReference>
<evidence type="ECO:0000256" key="1">
    <source>
        <dbReference type="ARBA" id="ARBA00023242"/>
    </source>
</evidence>
<gene>
    <name evidence="3" type="ORF">MYCFIDRAFT_174493</name>
</gene>
<feature type="compositionally biased region" description="Low complexity" evidence="2">
    <location>
        <begin position="663"/>
        <end position="678"/>
    </location>
</feature>
<evidence type="ECO:0000256" key="2">
    <source>
        <dbReference type="SAM" id="MobiDB-lite"/>
    </source>
</evidence>
<dbReference type="Proteomes" id="UP000016932">
    <property type="component" value="Unassembled WGS sequence"/>
</dbReference>
<dbReference type="CDD" id="cd00067">
    <property type="entry name" value="GAL4"/>
    <property type="match status" value="1"/>
</dbReference>
<dbReference type="GeneID" id="19333195"/>